<gene>
    <name evidence="2" type="ORF">FRIFI_1646</name>
</gene>
<reference evidence="2 3" key="1">
    <citation type="submission" date="2014-09" db="EMBL/GenBank/DDBJ databases">
        <authorList>
            <person name="Hornung B.V."/>
        </authorList>
    </citation>
    <scope>NUCLEOTIDE SEQUENCE [LARGE SCALE GENOMIC DNA]</scope>
    <source>
        <strain evidence="2 3">FRIFI</strain>
    </source>
</reference>
<accession>A0A2P2BS36</accession>
<dbReference type="Pfam" id="PF06177">
    <property type="entry name" value="QueT"/>
    <property type="match status" value="1"/>
</dbReference>
<dbReference type="KEGG" id="rhom:FRIFI_1646"/>
<dbReference type="InterPro" id="IPR010387">
    <property type="entry name" value="QueT"/>
</dbReference>
<dbReference type="PANTHER" id="PTHR40044">
    <property type="entry name" value="INTEGRAL MEMBRANE PROTEIN-RELATED"/>
    <property type="match status" value="1"/>
</dbReference>
<feature type="transmembrane region" description="Helical" evidence="1">
    <location>
        <begin position="100"/>
        <end position="120"/>
    </location>
</feature>
<protein>
    <submittedName>
        <fullName evidence="2">Citrulline cluster-linked protein</fullName>
    </submittedName>
</protein>
<dbReference type="PIRSF" id="PIRSF031501">
    <property type="entry name" value="QueT"/>
    <property type="match status" value="1"/>
</dbReference>
<dbReference type="RefSeq" id="WP_166505575.1">
    <property type="nucleotide sequence ID" value="NZ_JAKNTL010000007.1"/>
</dbReference>
<dbReference type="PANTHER" id="PTHR40044:SF1">
    <property type="entry name" value="INTEGRAL MEMBRANE PROTEIN"/>
    <property type="match status" value="1"/>
</dbReference>
<keyword evidence="3" id="KW-1185">Reference proteome</keyword>
<dbReference type="Proteomes" id="UP000245695">
    <property type="component" value="Chromosome 1"/>
</dbReference>
<feature type="transmembrane region" description="Helical" evidence="1">
    <location>
        <begin position="132"/>
        <end position="154"/>
    </location>
</feature>
<organism evidence="2 3">
    <name type="scientific">Romboutsia hominis</name>
    <dbReference type="NCBI Taxonomy" id="1507512"/>
    <lineage>
        <taxon>Bacteria</taxon>
        <taxon>Bacillati</taxon>
        <taxon>Bacillota</taxon>
        <taxon>Clostridia</taxon>
        <taxon>Peptostreptococcales</taxon>
        <taxon>Peptostreptococcaceae</taxon>
        <taxon>Romboutsia</taxon>
    </lineage>
</organism>
<evidence type="ECO:0000313" key="2">
    <source>
        <dbReference type="EMBL" id="CEI73179.1"/>
    </source>
</evidence>
<proteinExistence type="predicted"/>
<evidence type="ECO:0000256" key="1">
    <source>
        <dbReference type="SAM" id="Phobius"/>
    </source>
</evidence>
<keyword evidence="1" id="KW-0812">Transmembrane</keyword>
<feature type="transmembrane region" description="Helical" evidence="1">
    <location>
        <begin position="74"/>
        <end position="91"/>
    </location>
</feature>
<keyword evidence="1" id="KW-1133">Transmembrane helix</keyword>
<dbReference type="EMBL" id="LN650648">
    <property type="protein sequence ID" value="CEI73179.1"/>
    <property type="molecule type" value="Genomic_DNA"/>
</dbReference>
<dbReference type="AlphaFoldDB" id="A0A2P2BS36"/>
<name>A0A2P2BS36_9FIRM</name>
<sequence length="163" mass="17783">MRNSTKKIVKTGVVAGVYAAVTLAFGFISYGTIQFRIAEVMTLLPLISKEYILALTIGCFLANVIGPYGVPDIIFGTLATFISVYLVYLTGKTMKGKKGYVLIASLWPTIVNAIIIGIMLNKLFGVPLILSMLQVGFGQFVVITIIGVPLFKILENKYLKLLK</sequence>
<evidence type="ECO:0000313" key="3">
    <source>
        <dbReference type="Proteomes" id="UP000245695"/>
    </source>
</evidence>
<feature type="transmembrane region" description="Helical" evidence="1">
    <location>
        <begin position="12"/>
        <end position="30"/>
    </location>
</feature>
<keyword evidence="1" id="KW-0472">Membrane</keyword>